<comment type="caution">
    <text evidence="3">The sequence shown here is derived from an EMBL/GenBank/DDBJ whole genome shotgun (WGS) entry which is preliminary data.</text>
</comment>
<proteinExistence type="predicted"/>
<keyword evidence="4" id="KW-1185">Reference proteome</keyword>
<feature type="transmembrane region" description="Helical" evidence="1">
    <location>
        <begin position="260"/>
        <end position="285"/>
    </location>
</feature>
<evidence type="ECO:0000313" key="3">
    <source>
        <dbReference type="EMBL" id="PNV75990.1"/>
    </source>
</evidence>
<feature type="transmembrane region" description="Helical" evidence="1">
    <location>
        <begin position="192"/>
        <end position="214"/>
    </location>
</feature>
<evidence type="ECO:0000313" key="4">
    <source>
        <dbReference type="Proteomes" id="UP000094669"/>
    </source>
</evidence>
<feature type="transmembrane region" description="Helical" evidence="1">
    <location>
        <begin position="122"/>
        <end position="149"/>
    </location>
</feature>
<feature type="transmembrane region" description="Helical" evidence="1">
    <location>
        <begin position="90"/>
        <end position="110"/>
    </location>
</feature>
<feature type="transmembrane region" description="Helical" evidence="1">
    <location>
        <begin position="291"/>
        <end position="311"/>
    </location>
</feature>
<dbReference type="Proteomes" id="UP000094669">
    <property type="component" value="Unassembled WGS sequence"/>
</dbReference>
<evidence type="ECO:0000256" key="1">
    <source>
        <dbReference type="SAM" id="Phobius"/>
    </source>
</evidence>
<reference evidence="3" key="1">
    <citation type="submission" date="2018-01" db="EMBL/GenBank/DDBJ databases">
        <title>Genomic characterization of Leptospira inadai serogroup Lyme isolated from captured rat in Brazil and comparative analysis with human reference strain.</title>
        <authorList>
            <person name="Moreno L.Z."/>
            <person name="Loureiro A.P."/>
            <person name="Miraglia F."/>
            <person name="Kremer F.S."/>
            <person name="Eslabao M.R."/>
            <person name="Dellagostin O.A."/>
            <person name="Lilenbaum W."/>
            <person name="Moreno A.M."/>
        </authorList>
    </citation>
    <scope>NUCLEOTIDE SEQUENCE [LARGE SCALE GENOMIC DNA]</scope>
    <source>
        <strain evidence="3">M34/99</strain>
    </source>
</reference>
<keyword evidence="1" id="KW-0472">Membrane</keyword>
<name>A0ABX4YLF2_9LEPT</name>
<dbReference type="RefSeq" id="WP_010416953.1">
    <property type="nucleotide sequence ID" value="NZ_MCRM02000004.1"/>
</dbReference>
<dbReference type="InterPro" id="IPR025513">
    <property type="entry name" value="DUF4401"/>
</dbReference>
<gene>
    <name evidence="3" type="ORF">BES34_005645</name>
</gene>
<evidence type="ECO:0000259" key="2">
    <source>
        <dbReference type="Pfam" id="PF14351"/>
    </source>
</evidence>
<organism evidence="3 4">
    <name type="scientific">Leptospira inadai serovar Lyme</name>
    <dbReference type="NCBI Taxonomy" id="293084"/>
    <lineage>
        <taxon>Bacteria</taxon>
        <taxon>Pseudomonadati</taxon>
        <taxon>Spirochaetota</taxon>
        <taxon>Spirochaetia</taxon>
        <taxon>Leptospirales</taxon>
        <taxon>Leptospiraceae</taxon>
        <taxon>Leptospira</taxon>
    </lineage>
</organism>
<feature type="transmembrane region" description="Helical" evidence="1">
    <location>
        <begin position="323"/>
        <end position="342"/>
    </location>
</feature>
<sequence>MNLKEIAIQLALNQQQEETLNSFFTRSKGDNAPWYVHLVVIIGSWFAALLILLFLFLAEILKTTDSLKYLGGIVLLGSMAIPLLDKDKKISEPLLVSLGFLGQILFFLGIASSHLETNTISLSVLIVETILYFLSGTWIQRFISVILFFSASGTLLYHNEIIAAIHFLLALAGVSLILLFRFETRLVTYSPLIPRFFLPTAYALAFCISGISSLSVSRGELLHADWRISGVIGVVILAAYLQDCFRIFAKEHLTATSLTIAGICVALLSTLQAPGISFSVLLILIGFRQKLTFILVLGLLSIAGYLTDFYYSLKMTLLAKSYVLLGSGALFISAYLLLSKLFPEKEIKQ</sequence>
<dbReference type="Pfam" id="PF14351">
    <property type="entry name" value="DUF4401"/>
    <property type="match status" value="1"/>
</dbReference>
<feature type="transmembrane region" description="Helical" evidence="1">
    <location>
        <begin position="226"/>
        <end position="248"/>
    </location>
</feature>
<protein>
    <submittedName>
        <fullName evidence="3">DUF4401 domain-containing protein</fullName>
    </submittedName>
</protein>
<feature type="transmembrane region" description="Helical" evidence="1">
    <location>
        <begin position="67"/>
        <end position="84"/>
    </location>
</feature>
<feature type="domain" description="DUF4401" evidence="2">
    <location>
        <begin position="33"/>
        <end position="340"/>
    </location>
</feature>
<feature type="transmembrane region" description="Helical" evidence="1">
    <location>
        <begin position="34"/>
        <end position="55"/>
    </location>
</feature>
<dbReference type="EMBL" id="MCRM02000004">
    <property type="protein sequence ID" value="PNV75990.1"/>
    <property type="molecule type" value="Genomic_DNA"/>
</dbReference>
<accession>A0ABX4YLF2</accession>
<keyword evidence="1" id="KW-1133">Transmembrane helix</keyword>
<feature type="transmembrane region" description="Helical" evidence="1">
    <location>
        <begin position="161"/>
        <end position="180"/>
    </location>
</feature>
<keyword evidence="1" id="KW-0812">Transmembrane</keyword>